<dbReference type="PANTHER" id="PTHR43002">
    <property type="entry name" value="GLYCOGEN DEBRANCHING ENZYME"/>
    <property type="match status" value="1"/>
</dbReference>
<evidence type="ECO:0000256" key="17">
    <source>
        <dbReference type="SAM" id="MobiDB-lite"/>
    </source>
</evidence>
<dbReference type="EC" id="3.2.1.141" evidence="4 13"/>
<evidence type="ECO:0000256" key="11">
    <source>
        <dbReference type="ARBA" id="ARBA00033284"/>
    </source>
</evidence>
<dbReference type="InterPro" id="IPR044901">
    <property type="entry name" value="Trehalose_TreZ_E-set_sf"/>
</dbReference>
<evidence type="ECO:0000256" key="12">
    <source>
        <dbReference type="ARBA" id="ARBA00034013"/>
    </source>
</evidence>
<sequence>MLRHTSQMISRSHKMRFGAEPRDGGTRFKIWAPKCKSMRLKIKGRRTLLELEAQDDGWHRLDVDGVEPGALYKYVLPDDSEMPDPASRHQPDDIHSYSEVIQPRDYVWTDAQWEGRPWEEAIIYELHIGTFTEEGTFLAAIDKLDHLATLGITAIQIMPLAEFHGRFNWGYDGAMWFAPDSTYGRPEDLKAFIDAAHGQSIMVFLDVVYNHFGPHGNYLPAIAPIFTKKHKSPWGEAINYDGADAAVVREFTIESALYWIIEFNFDGLRFDAVQAIADDSPTHILEQLASRIRAARSHRHTHLILENAANQETWLRRNSDLEPVHYTAQWNDDVHHLLHAAATGENTGYYADFDNLEERCDKLGRALAEGFAYQGELKPHEGMKRGHASAGLPSTSFVVYMQDHDQIGNRIKGDRITELANEDAIKALSAVYLLSPQIPMLFMGEEWASAAPFPFFSDLPVKLRDVVRKGRQEDLKGTPEYEDPGKPNVEEAVDPTSPKTFASAKLDWQNLASEHHASWLAHYRALIDIRKMEVIPRLVGQEGFASRYEILGPNAVLVSWNMGDGSVLRLYANLDNDAKGDIPAVLGRPVHLEGFADQGRLGPWSVLWTVEV</sequence>
<dbReference type="Gene3D" id="3.20.20.80">
    <property type="entry name" value="Glycosidases"/>
    <property type="match status" value="1"/>
</dbReference>
<evidence type="ECO:0000313" key="20">
    <source>
        <dbReference type="Proteomes" id="UP000182258"/>
    </source>
</evidence>
<dbReference type="Gene3D" id="2.60.40.10">
    <property type="entry name" value="Immunoglobulins"/>
    <property type="match status" value="1"/>
</dbReference>
<dbReference type="UniPathway" id="UPA00299"/>
<evidence type="ECO:0000256" key="6">
    <source>
        <dbReference type="ARBA" id="ARBA00022490"/>
    </source>
</evidence>
<dbReference type="Pfam" id="PF00128">
    <property type="entry name" value="Alpha-amylase"/>
    <property type="match status" value="1"/>
</dbReference>
<evidence type="ECO:0000256" key="8">
    <source>
        <dbReference type="ARBA" id="ARBA00023277"/>
    </source>
</evidence>
<accession>A0A1I1HMT6</accession>
<dbReference type="InterPro" id="IPR012768">
    <property type="entry name" value="Trehalose_TreZ"/>
</dbReference>
<protein>
    <recommendedName>
        <fullName evidence="5 13">Malto-oligosyltrehalose trehalohydrolase</fullName>
        <shortName evidence="14">MTHase</shortName>
        <ecNumber evidence="4 13">3.2.1.141</ecNumber>
    </recommendedName>
    <alternativeName>
        <fullName evidence="11 14">4-alpha-D-((1-&gt;4)-alpha-D-glucano)trehalose trehalohydrolase</fullName>
    </alternativeName>
    <alternativeName>
        <fullName evidence="10 14">Maltooligosyl trehalose trehalohydrolase</fullName>
    </alternativeName>
</protein>
<dbReference type="NCBIfam" id="TIGR02402">
    <property type="entry name" value="trehalose_TreZ"/>
    <property type="match status" value="1"/>
</dbReference>
<evidence type="ECO:0000313" key="19">
    <source>
        <dbReference type="EMBL" id="SFC25161.1"/>
    </source>
</evidence>
<organism evidence="19 20">
    <name type="scientific">Devosia psychrophila</name>
    <dbReference type="NCBI Taxonomy" id="728005"/>
    <lineage>
        <taxon>Bacteria</taxon>
        <taxon>Pseudomonadati</taxon>
        <taxon>Pseudomonadota</taxon>
        <taxon>Alphaproteobacteria</taxon>
        <taxon>Hyphomicrobiales</taxon>
        <taxon>Devosiaceae</taxon>
        <taxon>Devosia</taxon>
    </lineage>
</organism>
<feature type="compositionally biased region" description="Basic and acidic residues" evidence="17">
    <location>
        <begin position="473"/>
        <end position="489"/>
    </location>
</feature>
<comment type="subcellular location">
    <subcellularLocation>
        <location evidence="1 15">Cytoplasm</location>
    </subcellularLocation>
</comment>
<feature type="domain" description="Glycosyl hydrolase family 13 catalytic" evidence="18">
    <location>
        <begin position="125"/>
        <end position="464"/>
    </location>
</feature>
<dbReference type="GO" id="GO:0005737">
    <property type="term" value="C:cytoplasm"/>
    <property type="evidence" value="ECO:0007669"/>
    <property type="project" value="UniProtKB-SubCell"/>
</dbReference>
<dbReference type="CDD" id="cd11325">
    <property type="entry name" value="AmyAc_GTHase"/>
    <property type="match status" value="1"/>
</dbReference>
<dbReference type="Gene3D" id="1.10.10.760">
    <property type="entry name" value="E-set domains of sugar-utilizing enzymes"/>
    <property type="match status" value="1"/>
</dbReference>
<evidence type="ECO:0000256" key="10">
    <source>
        <dbReference type="ARBA" id="ARBA00032057"/>
    </source>
</evidence>
<dbReference type="SUPFAM" id="SSF81296">
    <property type="entry name" value="E set domains"/>
    <property type="match status" value="1"/>
</dbReference>
<keyword evidence="9 14" id="KW-0326">Glycosidase</keyword>
<dbReference type="GO" id="GO:0005992">
    <property type="term" value="P:trehalose biosynthetic process"/>
    <property type="evidence" value="ECO:0007669"/>
    <property type="project" value="UniProtKB-UniRule"/>
</dbReference>
<dbReference type="RefSeq" id="WP_342028100.1">
    <property type="nucleotide sequence ID" value="NZ_FOMB01000003.1"/>
</dbReference>
<dbReference type="InterPro" id="IPR017853">
    <property type="entry name" value="GH"/>
</dbReference>
<evidence type="ECO:0000256" key="9">
    <source>
        <dbReference type="ARBA" id="ARBA00023295"/>
    </source>
</evidence>
<dbReference type="Proteomes" id="UP000182258">
    <property type="component" value="Unassembled WGS sequence"/>
</dbReference>
<dbReference type="CDD" id="cd02853">
    <property type="entry name" value="E_set_MTHase_like_N"/>
    <property type="match status" value="1"/>
</dbReference>
<dbReference type="SMART" id="SM00642">
    <property type="entry name" value="Aamy"/>
    <property type="match status" value="1"/>
</dbReference>
<evidence type="ECO:0000256" key="3">
    <source>
        <dbReference type="ARBA" id="ARBA00008061"/>
    </source>
</evidence>
<evidence type="ECO:0000256" key="16">
    <source>
        <dbReference type="PIRSR" id="PIRSR006337-3"/>
    </source>
</evidence>
<name>A0A1I1HMT6_9HYPH</name>
<evidence type="ECO:0000259" key="18">
    <source>
        <dbReference type="SMART" id="SM00642"/>
    </source>
</evidence>
<comment type="catalytic activity">
    <reaction evidence="12 14">
        <text>hydrolysis of (1-&gt;4)-alpha-D-glucosidic linkage in 4-alpha-D-[(1-&gt;4)-alpha-D-glucanosyl]n trehalose to yield trehalose and (1-&gt;4)-alpha-D-glucan.</text>
        <dbReference type="EC" id="3.2.1.141"/>
    </reaction>
</comment>
<feature type="active site" description="Proton donor" evidence="15">
    <location>
        <position position="306"/>
    </location>
</feature>
<feature type="active site" description="Nucleophile" evidence="15">
    <location>
        <position position="271"/>
    </location>
</feature>
<gene>
    <name evidence="19" type="ORF">SAMN04488059_103156</name>
</gene>
<keyword evidence="6" id="KW-0963">Cytoplasm</keyword>
<evidence type="ECO:0000256" key="4">
    <source>
        <dbReference type="ARBA" id="ARBA00012268"/>
    </source>
</evidence>
<evidence type="ECO:0000256" key="13">
    <source>
        <dbReference type="NCBIfam" id="TIGR02402"/>
    </source>
</evidence>
<proteinExistence type="inferred from homology"/>
<evidence type="ECO:0000256" key="5">
    <source>
        <dbReference type="ARBA" id="ARBA00015938"/>
    </source>
</evidence>
<dbReference type="InterPro" id="IPR006047">
    <property type="entry name" value="GH13_cat_dom"/>
</dbReference>
<feature type="region of interest" description="Disordered" evidence="17">
    <location>
        <begin position="473"/>
        <end position="496"/>
    </location>
</feature>
<dbReference type="GO" id="GO:0033942">
    <property type="term" value="F:4-alpha-D-(1-&gt;4)-alpha-D-glucanotrehalose trehalohydrolase activity"/>
    <property type="evidence" value="ECO:0007669"/>
    <property type="project" value="UniProtKB-EC"/>
</dbReference>
<dbReference type="PIRSF" id="PIRSF006337">
    <property type="entry name" value="Trehalose_TreZ"/>
    <property type="match status" value="1"/>
</dbReference>
<feature type="site" description="Transition state stabilizer" evidence="16">
    <location>
        <position position="405"/>
    </location>
</feature>
<dbReference type="InterPro" id="IPR022567">
    <property type="entry name" value="DUF3459"/>
</dbReference>
<dbReference type="Pfam" id="PF11941">
    <property type="entry name" value="DUF3459"/>
    <property type="match status" value="1"/>
</dbReference>
<evidence type="ECO:0000256" key="15">
    <source>
        <dbReference type="PIRSR" id="PIRSR006337-1"/>
    </source>
</evidence>
<dbReference type="InterPro" id="IPR014756">
    <property type="entry name" value="Ig_E-set"/>
</dbReference>
<evidence type="ECO:0000256" key="7">
    <source>
        <dbReference type="ARBA" id="ARBA00022801"/>
    </source>
</evidence>
<dbReference type="SUPFAM" id="SSF51445">
    <property type="entry name" value="(Trans)glycosidases"/>
    <property type="match status" value="1"/>
</dbReference>
<comment type="similarity">
    <text evidence="3 14">Belongs to the glycosyl hydrolase 13 family.</text>
</comment>
<dbReference type="InterPro" id="IPR013783">
    <property type="entry name" value="Ig-like_fold"/>
</dbReference>
<dbReference type="EMBL" id="FOMB01000003">
    <property type="protein sequence ID" value="SFC25161.1"/>
    <property type="molecule type" value="Genomic_DNA"/>
</dbReference>
<evidence type="ECO:0000256" key="1">
    <source>
        <dbReference type="ARBA" id="ARBA00004496"/>
    </source>
</evidence>
<evidence type="ECO:0000256" key="2">
    <source>
        <dbReference type="ARBA" id="ARBA00005199"/>
    </source>
</evidence>
<keyword evidence="7 14" id="KW-0378">Hydrolase</keyword>
<dbReference type="AlphaFoldDB" id="A0A1I1HMT6"/>
<evidence type="ECO:0000256" key="14">
    <source>
        <dbReference type="PIRNR" id="PIRNR006337"/>
    </source>
</evidence>
<reference evidence="19 20" key="1">
    <citation type="submission" date="2016-10" db="EMBL/GenBank/DDBJ databases">
        <authorList>
            <person name="de Groot N.N."/>
        </authorList>
    </citation>
    <scope>NUCLEOTIDE SEQUENCE [LARGE SCALE GENOMIC DNA]</scope>
    <source>
        <strain evidence="19 20">CGMCC 1.10210</strain>
    </source>
</reference>
<keyword evidence="8" id="KW-0119">Carbohydrate metabolism</keyword>
<comment type="pathway">
    <text evidence="2 14">Glycan biosynthesis; trehalose biosynthesis.</text>
</comment>
<dbReference type="STRING" id="728005.SAMN04488059_103156"/>